<dbReference type="PANTHER" id="PTHR43828">
    <property type="entry name" value="ASPARAGINASE"/>
    <property type="match status" value="1"/>
</dbReference>
<dbReference type="EMBL" id="GL876966">
    <property type="protein sequence ID" value="KLU81778.1"/>
    <property type="molecule type" value="Genomic_DNA"/>
</dbReference>
<reference evidence="3" key="1">
    <citation type="submission" date="2010-05" db="EMBL/GenBank/DDBJ databases">
        <title>The Genome Sequence of Magnaporthe poae strain ATCC 64411.</title>
        <authorList>
            <consortium name="The Broad Institute Genome Sequencing Platform"/>
            <consortium name="Broad Institute Genome Sequencing Center for Infectious Disease"/>
            <person name="Ma L.-J."/>
            <person name="Dead R."/>
            <person name="Young S."/>
            <person name="Zeng Q."/>
            <person name="Koehrsen M."/>
            <person name="Alvarado L."/>
            <person name="Berlin A."/>
            <person name="Chapman S.B."/>
            <person name="Chen Z."/>
            <person name="Freedman E."/>
            <person name="Gellesch M."/>
            <person name="Goldberg J."/>
            <person name="Griggs A."/>
            <person name="Gujja S."/>
            <person name="Heilman E.R."/>
            <person name="Heiman D."/>
            <person name="Hepburn T."/>
            <person name="Howarth C."/>
            <person name="Jen D."/>
            <person name="Larson L."/>
            <person name="Mehta T."/>
            <person name="Neiman D."/>
            <person name="Pearson M."/>
            <person name="Roberts A."/>
            <person name="Saif S."/>
            <person name="Shea T."/>
            <person name="Shenoy N."/>
            <person name="Sisk P."/>
            <person name="Stolte C."/>
            <person name="Sykes S."/>
            <person name="Walk T."/>
            <person name="White J."/>
            <person name="Yandava C."/>
            <person name="Haas B."/>
            <person name="Nusbaum C."/>
            <person name="Birren B."/>
        </authorList>
    </citation>
    <scope>NUCLEOTIDE SEQUENCE</scope>
    <source>
        <strain evidence="3">ATCC 64411</strain>
    </source>
</reference>
<dbReference type="GO" id="GO:0003677">
    <property type="term" value="F:DNA binding"/>
    <property type="evidence" value="ECO:0007669"/>
    <property type="project" value="InterPro"/>
</dbReference>
<dbReference type="GO" id="GO:0030907">
    <property type="term" value="C:MBF transcription complex"/>
    <property type="evidence" value="ECO:0007669"/>
    <property type="project" value="TreeGrafter"/>
</dbReference>
<gene>
    <name evidence="3" type="ORF">MAPG_00859</name>
</gene>
<dbReference type="PROSITE" id="PS51299">
    <property type="entry name" value="HTH_APSES"/>
    <property type="match status" value="1"/>
</dbReference>
<protein>
    <recommendedName>
        <fullName evidence="2">HTH APSES-type domain-containing protein</fullName>
    </recommendedName>
</protein>
<reference evidence="3" key="2">
    <citation type="submission" date="2011-03" db="EMBL/GenBank/DDBJ databases">
        <title>Annotation of Magnaporthe poae ATCC 64411.</title>
        <authorList>
            <person name="Ma L.-J."/>
            <person name="Dead R."/>
            <person name="Young S.K."/>
            <person name="Zeng Q."/>
            <person name="Gargeya S."/>
            <person name="Fitzgerald M."/>
            <person name="Haas B."/>
            <person name="Abouelleil A."/>
            <person name="Alvarado L."/>
            <person name="Arachchi H.M."/>
            <person name="Berlin A."/>
            <person name="Brown A."/>
            <person name="Chapman S.B."/>
            <person name="Chen Z."/>
            <person name="Dunbar C."/>
            <person name="Freedman E."/>
            <person name="Gearin G."/>
            <person name="Gellesch M."/>
            <person name="Goldberg J."/>
            <person name="Griggs A."/>
            <person name="Gujja S."/>
            <person name="Heiman D."/>
            <person name="Howarth C."/>
            <person name="Larson L."/>
            <person name="Lui A."/>
            <person name="MacDonald P.J.P."/>
            <person name="Mehta T."/>
            <person name="Montmayeur A."/>
            <person name="Murphy C."/>
            <person name="Neiman D."/>
            <person name="Pearson M."/>
            <person name="Priest M."/>
            <person name="Roberts A."/>
            <person name="Saif S."/>
            <person name="Shea T."/>
            <person name="Shenoy N."/>
            <person name="Sisk P."/>
            <person name="Stolte C."/>
            <person name="Sykes S."/>
            <person name="Yandava C."/>
            <person name="Wortman J."/>
            <person name="Nusbaum C."/>
            <person name="Birren B."/>
        </authorList>
    </citation>
    <scope>NUCLEOTIDE SEQUENCE</scope>
    <source>
        <strain evidence="3">ATCC 64411</strain>
    </source>
</reference>
<feature type="domain" description="HTH APSES-type" evidence="2">
    <location>
        <begin position="132"/>
        <end position="240"/>
    </location>
</feature>
<feature type="compositionally biased region" description="Basic and acidic residues" evidence="1">
    <location>
        <begin position="288"/>
        <end position="297"/>
    </location>
</feature>
<dbReference type="GO" id="GO:0000981">
    <property type="term" value="F:DNA-binding transcription factor activity, RNA polymerase II-specific"/>
    <property type="evidence" value="ECO:0007669"/>
    <property type="project" value="UniProtKB-ARBA"/>
</dbReference>
<evidence type="ECO:0000259" key="2">
    <source>
        <dbReference type="PROSITE" id="PS51299"/>
    </source>
</evidence>
<dbReference type="AlphaFoldDB" id="A0A0H2TD16"/>
<sequence>MLPLASLMNPDGAVESDPTIRLRPSAMSSTPATPYSDIFPSPLSPDQGPYSHGPPSPPQTAPREVYFHKGQTKGPVNYPPHENLDDHSLAEVRKFRVEPFGAIRETCRHVPYNSNKKDFGAKTGMESLEVFEYTFYAQDRKIPEKENRWTVLWDYNVGLVRITNFFKCLGYSKTVPSRSLSQNPGLKSITPSITGGSISAQGYWMPFNCAKAMCAKFCYEISGALIPIFGPQFPAECVPKSSPEFGRFCIDPEIVEEAIRQAQPLYYGGPQPALAGDHGGFHHRHHQEQRQSPHMEQYHSPVGPPTPRDTYPRWAPARDGGGGGGPCYFPG</sequence>
<evidence type="ECO:0000313" key="3">
    <source>
        <dbReference type="EMBL" id="KLU81778.1"/>
    </source>
</evidence>
<dbReference type="InterPro" id="IPR003163">
    <property type="entry name" value="Tscrpt_reg_HTH_APSES-type"/>
</dbReference>
<feature type="non-terminal residue" evidence="3">
    <location>
        <position position="331"/>
    </location>
</feature>
<dbReference type="SUPFAM" id="SSF54616">
    <property type="entry name" value="DNA-binding domain of Mlu1-box binding protein MBP1"/>
    <property type="match status" value="1"/>
</dbReference>
<name>A0A0H2TD16_MAGP6</name>
<proteinExistence type="predicted"/>
<feature type="region of interest" description="Disordered" evidence="1">
    <location>
        <begin position="276"/>
        <end position="331"/>
    </location>
</feature>
<dbReference type="OrthoDB" id="5562739at2759"/>
<dbReference type="GO" id="GO:0033309">
    <property type="term" value="C:SBF transcription complex"/>
    <property type="evidence" value="ECO:0007669"/>
    <property type="project" value="TreeGrafter"/>
</dbReference>
<dbReference type="InterPro" id="IPR036887">
    <property type="entry name" value="HTH_APSES_sf"/>
</dbReference>
<dbReference type="PANTHER" id="PTHR43828:SF5">
    <property type="entry name" value="TRANSCRIPTIONAL REPRESSOR XBP1"/>
    <property type="match status" value="1"/>
</dbReference>
<feature type="region of interest" description="Disordered" evidence="1">
    <location>
        <begin position="1"/>
        <end position="63"/>
    </location>
</feature>
<feature type="compositionally biased region" description="Gly residues" evidence="1">
    <location>
        <begin position="319"/>
        <end position="331"/>
    </location>
</feature>
<evidence type="ECO:0000256" key="1">
    <source>
        <dbReference type="SAM" id="MobiDB-lite"/>
    </source>
</evidence>
<dbReference type="VEuPathDB" id="FungiDB:MAPG_00859"/>
<dbReference type="Gene3D" id="3.10.260.10">
    <property type="entry name" value="Transcription regulator HTH, APSES-type DNA-binding domain"/>
    <property type="match status" value="1"/>
</dbReference>
<dbReference type="InterPro" id="IPR051642">
    <property type="entry name" value="SWI6-like"/>
</dbReference>
<organism evidence="3">
    <name type="scientific">Magnaporthiopsis poae (strain ATCC 64411 / 73-15)</name>
    <name type="common">Kentucky bluegrass fungus</name>
    <name type="synonym">Magnaporthe poae</name>
    <dbReference type="NCBI Taxonomy" id="644358"/>
    <lineage>
        <taxon>Eukaryota</taxon>
        <taxon>Fungi</taxon>
        <taxon>Dikarya</taxon>
        <taxon>Ascomycota</taxon>
        <taxon>Pezizomycotina</taxon>
        <taxon>Sordariomycetes</taxon>
        <taxon>Sordariomycetidae</taxon>
        <taxon>Magnaporthales</taxon>
        <taxon>Magnaporthaceae</taxon>
        <taxon>Magnaporthiopsis</taxon>
    </lineage>
</organism>
<accession>A0A0H2TD16</accession>